<accession>A0A834Y7L7</accession>
<dbReference type="AlphaFoldDB" id="A0A834Y7L7"/>
<evidence type="ECO:0000256" key="1">
    <source>
        <dbReference type="SAM" id="Phobius"/>
    </source>
</evidence>
<organism evidence="2 3">
    <name type="scientific">Tetracentron sinense</name>
    <name type="common">Spur-leaf</name>
    <dbReference type="NCBI Taxonomy" id="13715"/>
    <lineage>
        <taxon>Eukaryota</taxon>
        <taxon>Viridiplantae</taxon>
        <taxon>Streptophyta</taxon>
        <taxon>Embryophyta</taxon>
        <taxon>Tracheophyta</taxon>
        <taxon>Spermatophyta</taxon>
        <taxon>Magnoliopsida</taxon>
        <taxon>Trochodendrales</taxon>
        <taxon>Trochodendraceae</taxon>
        <taxon>Tetracentron</taxon>
    </lineage>
</organism>
<keyword evidence="1" id="KW-1133">Transmembrane helix</keyword>
<feature type="transmembrane region" description="Helical" evidence="1">
    <location>
        <begin position="48"/>
        <end position="66"/>
    </location>
</feature>
<proteinExistence type="predicted"/>
<keyword evidence="1" id="KW-0472">Membrane</keyword>
<dbReference type="EMBL" id="JABCRI010000567">
    <property type="protein sequence ID" value="KAF8369712.1"/>
    <property type="molecule type" value="Genomic_DNA"/>
</dbReference>
<keyword evidence="3" id="KW-1185">Reference proteome</keyword>
<comment type="caution">
    <text evidence="2">The sequence shown here is derived from an EMBL/GenBank/DDBJ whole genome shotgun (WGS) entry which is preliminary data.</text>
</comment>
<gene>
    <name evidence="2" type="ORF">HHK36_032265</name>
</gene>
<keyword evidence="1" id="KW-0812">Transmembrane</keyword>
<evidence type="ECO:0000313" key="3">
    <source>
        <dbReference type="Proteomes" id="UP000655225"/>
    </source>
</evidence>
<evidence type="ECO:0000313" key="2">
    <source>
        <dbReference type="EMBL" id="KAF8369712.1"/>
    </source>
</evidence>
<sequence length="69" mass="8008">MSYNDNLGWLYALGCSVPKLKVKHNEAGQLLDRSLGSLHMGHQWKVDGPLFSMLHWFFFFMLLLQLSHC</sequence>
<dbReference type="Proteomes" id="UP000655225">
    <property type="component" value="Unassembled WGS sequence"/>
</dbReference>
<reference evidence="2 3" key="1">
    <citation type="submission" date="2020-04" db="EMBL/GenBank/DDBJ databases">
        <title>Plant Genome Project.</title>
        <authorList>
            <person name="Zhang R.-G."/>
        </authorList>
    </citation>
    <scope>NUCLEOTIDE SEQUENCE [LARGE SCALE GENOMIC DNA]</scope>
    <source>
        <strain evidence="2">YNK0</strain>
        <tissue evidence="2">Leaf</tissue>
    </source>
</reference>
<protein>
    <submittedName>
        <fullName evidence="2">Uncharacterized protein</fullName>
    </submittedName>
</protein>
<name>A0A834Y7L7_TETSI</name>